<sequence>MKFPLIHLGLALLFSGLLLFSSLAYGQVTGLERSYAQRAAMRAIDLRCGLLQEGPRRALNGFAAQARGAALRAGSSTQKLDQIEGQAQQAMAGKACNDPTILAEAKRVIAAHKGWRSQLTAVYSGMQRSWQVDRSGKDIWRAYQDIGGLTRAGLVTSSSGLSFAVETPDVQAAGARLFLRDANKVGPPSLNRPLTPPPRSGTKVYVAAQRQAAASRSRLEQNPRAGTLFLFSDATTRALLYADPRDTFEIELTSRSGQVTRSLVEVGDFVAAYTFAAEF</sequence>
<keyword evidence="2" id="KW-1185">Reference proteome</keyword>
<gene>
    <name evidence="1" type="ORF">PsB1_2192</name>
</gene>
<dbReference type="RefSeq" id="WP_284361556.1">
    <property type="nucleotide sequence ID" value="NZ_BPFZ01000018.1"/>
</dbReference>
<protein>
    <recommendedName>
        <fullName evidence="3">DUF1311 domain-containing protein</fullName>
    </recommendedName>
</protein>
<dbReference type="Proteomes" id="UP001161064">
    <property type="component" value="Unassembled WGS sequence"/>
</dbReference>
<evidence type="ECO:0000313" key="2">
    <source>
        <dbReference type="Proteomes" id="UP001161064"/>
    </source>
</evidence>
<name>A0ABQ4PYE6_9PROT</name>
<evidence type="ECO:0008006" key="3">
    <source>
        <dbReference type="Google" id="ProtNLM"/>
    </source>
</evidence>
<accession>A0ABQ4PYE6</accession>
<proteinExistence type="predicted"/>
<comment type="caution">
    <text evidence="1">The sequence shown here is derived from an EMBL/GenBank/DDBJ whole genome shotgun (WGS) entry which is preliminary data.</text>
</comment>
<evidence type="ECO:0000313" key="1">
    <source>
        <dbReference type="EMBL" id="GIU68038.1"/>
    </source>
</evidence>
<reference evidence="1" key="1">
    <citation type="submission" date="2021-05" db="EMBL/GenBank/DDBJ databases">
        <authorList>
            <person name="Tanabe Y."/>
        </authorList>
    </citation>
    <scope>NUCLEOTIDE SEQUENCE</scope>
    <source>
        <strain evidence="1">BOTRYCO-1</strain>
    </source>
</reference>
<reference evidence="1" key="2">
    <citation type="journal article" date="2023" name="ISME Commun">
        <title>Characterization of a bloom-associated alphaproteobacterial lineage, 'Candidatus Phycosocius': insights into freshwater algal-bacterial interactions.</title>
        <authorList>
            <person name="Tanabe Y."/>
            <person name="Yamaguchi H."/>
            <person name="Yoshida M."/>
            <person name="Kai A."/>
            <person name="Okazaki Y."/>
        </authorList>
    </citation>
    <scope>NUCLEOTIDE SEQUENCE</scope>
    <source>
        <strain evidence="1">BOTRYCO-1</strain>
    </source>
</reference>
<dbReference type="EMBL" id="BPFZ01000018">
    <property type="protein sequence ID" value="GIU68038.1"/>
    <property type="molecule type" value="Genomic_DNA"/>
</dbReference>
<organism evidence="1 2">
    <name type="scientific">Candidatus Phycosocius spiralis</name>
    <dbReference type="NCBI Taxonomy" id="2815099"/>
    <lineage>
        <taxon>Bacteria</taxon>
        <taxon>Pseudomonadati</taxon>
        <taxon>Pseudomonadota</taxon>
        <taxon>Alphaproteobacteria</taxon>
        <taxon>Caulobacterales</taxon>
        <taxon>Caulobacterales incertae sedis</taxon>
        <taxon>Candidatus Phycosocius</taxon>
    </lineage>
</organism>